<dbReference type="InterPro" id="IPR007110">
    <property type="entry name" value="Ig-like_dom"/>
</dbReference>
<evidence type="ECO:0000313" key="8">
    <source>
        <dbReference type="Proteomes" id="UP000028760"/>
    </source>
</evidence>
<dbReference type="Proteomes" id="UP000028760">
    <property type="component" value="Unassembled WGS sequence"/>
</dbReference>
<proteinExistence type="inferred from homology"/>
<comment type="subunit">
    <text evidence="5">Heterodimer with IL12A; disulfide-linked. The heterodimer is known as interleukin IL-12.</text>
</comment>
<dbReference type="KEGG" id="pfor:103138978"/>
<evidence type="ECO:0000259" key="6">
    <source>
        <dbReference type="PROSITE" id="PS50835"/>
    </source>
</evidence>
<organism evidence="7 8">
    <name type="scientific">Poecilia formosa</name>
    <name type="common">Amazon molly</name>
    <name type="synonym">Limia formosa</name>
    <dbReference type="NCBI Taxonomy" id="48698"/>
    <lineage>
        <taxon>Eukaryota</taxon>
        <taxon>Metazoa</taxon>
        <taxon>Chordata</taxon>
        <taxon>Craniata</taxon>
        <taxon>Vertebrata</taxon>
        <taxon>Euteleostomi</taxon>
        <taxon>Actinopterygii</taxon>
        <taxon>Neopterygii</taxon>
        <taxon>Teleostei</taxon>
        <taxon>Neoteleostei</taxon>
        <taxon>Acanthomorphata</taxon>
        <taxon>Ovalentaria</taxon>
        <taxon>Atherinomorphae</taxon>
        <taxon>Cyprinodontiformes</taxon>
        <taxon>Poeciliidae</taxon>
        <taxon>Poeciliinae</taxon>
        <taxon>Poecilia</taxon>
    </lineage>
</organism>
<dbReference type="Gene3D" id="2.60.40.10">
    <property type="entry name" value="Immunoglobulins"/>
    <property type="match status" value="2"/>
</dbReference>
<name>A0A087XMS9_POEFO</name>
<dbReference type="GeneTree" id="ENSGT00390000012630"/>
<keyword evidence="8" id="KW-1185">Reference proteome</keyword>
<dbReference type="OMA" id="SWEKPCT"/>
<dbReference type="eggNOG" id="ENOG502S0BC">
    <property type="taxonomic scope" value="Eukaryota"/>
</dbReference>
<keyword evidence="4 5" id="KW-0393">Immunoglobulin domain</keyword>
<evidence type="ECO:0000256" key="3">
    <source>
        <dbReference type="ARBA" id="ARBA00023180"/>
    </source>
</evidence>
<sequence length="323" mass="37035">MQLLLLLVLSASLCFANSSIPHPRIHTLMDNAVVVQVPHAHGSIVEVPLTCGDSYQDDEVFWKKNGEEMTPALQGNQITVLVKEMKAGNYSCHLSSSGEYLNHTLILVQLDPDNRTVILEEKSPGQGHIYCSAQNYKGSFHCTWKKTHHRSHAAVLLVKAHRNMDEISCVLDADGLGVQCQDVDCPYKEETHQIQFTIYMHSYSRLEAYTKSFYLREIVRPENLPNLHISCGQVFSWDYPDTWEKPRTYFSLHFQVKVVQNGQSCHTEKILLEPKITEETKFEVNIKSKKYVFCVRAQDKFTQGPWSPWSEYTVNKNIMNCHS</sequence>
<reference evidence="7" key="2">
    <citation type="submission" date="2025-08" db="UniProtKB">
        <authorList>
            <consortium name="Ensembl"/>
        </authorList>
    </citation>
    <scope>IDENTIFICATION</scope>
</reference>
<dbReference type="Pfam" id="PF10420">
    <property type="entry name" value="IL12p40_C"/>
    <property type="match status" value="1"/>
</dbReference>
<dbReference type="InterPro" id="IPR003961">
    <property type="entry name" value="FN3_dom"/>
</dbReference>
<dbReference type="GO" id="GO:0004896">
    <property type="term" value="F:cytokine receptor activity"/>
    <property type="evidence" value="ECO:0007669"/>
    <property type="project" value="UniProtKB-UniRule"/>
</dbReference>
<protein>
    <recommendedName>
        <fullName evidence="5">Interleukin-12 subunit beta</fullName>
        <shortName evidence="5">IL-12B</shortName>
    </recommendedName>
    <alternativeName>
        <fullName evidence="5">Cytotoxic lymphocyte maturation factor 40 kDa subunit</fullName>
    </alternativeName>
    <alternativeName>
        <fullName evidence="5">IL-12 subunit p40</fullName>
    </alternativeName>
</protein>
<dbReference type="GO" id="GO:0005615">
    <property type="term" value="C:extracellular space"/>
    <property type="evidence" value="ECO:0007669"/>
    <property type="project" value="UniProtKB-KW"/>
</dbReference>
<dbReference type="AlphaFoldDB" id="A0A087XMS9"/>
<keyword evidence="5" id="KW-0202">Cytokine</keyword>
<dbReference type="PROSITE" id="PS50835">
    <property type="entry name" value="IG_LIKE"/>
    <property type="match status" value="1"/>
</dbReference>
<dbReference type="OrthoDB" id="8670716at2759"/>
<dbReference type="CDD" id="cd00063">
    <property type="entry name" value="FN3"/>
    <property type="match status" value="1"/>
</dbReference>
<dbReference type="STRING" id="48698.ENSPFOP00000007082"/>
<reference evidence="7" key="3">
    <citation type="submission" date="2025-09" db="UniProtKB">
        <authorList>
            <consortium name="Ensembl"/>
        </authorList>
    </citation>
    <scope>IDENTIFICATION</scope>
</reference>
<gene>
    <name evidence="5" type="primary">IL12B</name>
</gene>
<feature type="domain" description="Ig-like" evidence="6">
    <location>
        <begin position="23"/>
        <end position="102"/>
    </location>
</feature>
<dbReference type="InterPro" id="IPR015528">
    <property type="entry name" value="IL-12_beta"/>
</dbReference>
<feature type="signal peptide" evidence="5">
    <location>
        <begin position="1"/>
        <end position="18"/>
    </location>
</feature>
<feature type="chain" id="PRO_5009359958" description="Interleukin-12 subunit beta" evidence="5">
    <location>
        <begin position="19"/>
        <end position="323"/>
    </location>
</feature>
<comment type="subcellular location">
    <subcellularLocation>
        <location evidence="5">Secreted</location>
    </subcellularLocation>
</comment>
<dbReference type="GO" id="GO:0005125">
    <property type="term" value="F:cytokine activity"/>
    <property type="evidence" value="ECO:0007669"/>
    <property type="project" value="UniProtKB-KW"/>
</dbReference>
<dbReference type="SUPFAM" id="SSF49265">
    <property type="entry name" value="Fibronectin type III"/>
    <property type="match status" value="2"/>
</dbReference>
<evidence type="ECO:0000256" key="2">
    <source>
        <dbReference type="ARBA" id="ARBA00023157"/>
    </source>
</evidence>
<dbReference type="PANTHER" id="PTHR48485">
    <property type="entry name" value="INTERLEUKIN-12 SUBUNIT BETA-RELATED"/>
    <property type="match status" value="1"/>
</dbReference>
<dbReference type="InterPro" id="IPR050676">
    <property type="entry name" value="IL-12"/>
</dbReference>
<evidence type="ECO:0000313" key="7">
    <source>
        <dbReference type="Ensembl" id="ENSPFOP00000007082.2"/>
    </source>
</evidence>
<keyword evidence="1 5" id="KW-0732">Signal</keyword>
<accession>A0A087XMS9</accession>
<keyword evidence="5" id="KW-0964">Secreted</keyword>
<reference evidence="8" key="1">
    <citation type="submission" date="2013-10" db="EMBL/GenBank/DDBJ databases">
        <authorList>
            <person name="Schartl M."/>
            <person name="Warren W."/>
        </authorList>
    </citation>
    <scope>NUCLEOTIDE SEQUENCE [LARGE SCALE GENOMIC DNA]</scope>
    <source>
        <strain evidence="8">female</strain>
    </source>
</reference>
<dbReference type="InterPro" id="IPR036116">
    <property type="entry name" value="FN3_sf"/>
</dbReference>
<dbReference type="Ensembl" id="ENSPFOT00000007094.2">
    <property type="protein sequence ID" value="ENSPFOP00000007082.2"/>
    <property type="gene ID" value="ENSPFOG00000007116.2"/>
</dbReference>
<dbReference type="InterPro" id="IPR019482">
    <property type="entry name" value="IL-12_beta_cen-dom"/>
</dbReference>
<keyword evidence="2" id="KW-1015">Disulfide bond</keyword>
<evidence type="ECO:0000256" key="1">
    <source>
        <dbReference type="ARBA" id="ARBA00022729"/>
    </source>
</evidence>
<keyword evidence="3 5" id="KW-0325">Glycoprotein</keyword>
<dbReference type="PIRSF" id="PIRSF038007">
    <property type="entry name" value="IL_12_beta"/>
    <property type="match status" value="1"/>
</dbReference>
<dbReference type="InterPro" id="IPR013783">
    <property type="entry name" value="Ig-like_fold"/>
</dbReference>
<dbReference type="PRINTS" id="PR01928">
    <property type="entry name" value="INTRLEUKN12B"/>
</dbReference>
<evidence type="ECO:0000256" key="5">
    <source>
        <dbReference type="RuleBase" id="RU281113"/>
    </source>
</evidence>
<comment type="similarity">
    <text evidence="5">Belongs to the IL-12B family.</text>
</comment>
<dbReference type="PANTHER" id="PTHR48485:SF4">
    <property type="entry name" value="INTERLEUKIN-12 SUBUNIT BETA"/>
    <property type="match status" value="1"/>
</dbReference>
<evidence type="ECO:0000256" key="4">
    <source>
        <dbReference type="ARBA" id="ARBA00023319"/>
    </source>
</evidence>
<dbReference type="EMBL" id="AYCK01000490">
    <property type="status" value="NOT_ANNOTATED_CDS"/>
    <property type="molecule type" value="Genomic_DNA"/>
</dbReference>